<evidence type="ECO:0000313" key="3">
    <source>
        <dbReference type="Proteomes" id="UP000249808"/>
    </source>
</evidence>
<keyword evidence="1" id="KW-0812">Transmembrane</keyword>
<feature type="transmembrane region" description="Helical" evidence="1">
    <location>
        <begin position="142"/>
        <end position="164"/>
    </location>
</feature>
<dbReference type="AlphaFoldDB" id="A0A327ZWY0"/>
<feature type="transmembrane region" description="Helical" evidence="1">
    <location>
        <begin position="194"/>
        <end position="218"/>
    </location>
</feature>
<evidence type="ECO:0008006" key="4">
    <source>
        <dbReference type="Google" id="ProtNLM"/>
    </source>
</evidence>
<feature type="transmembrane region" description="Helical" evidence="1">
    <location>
        <begin position="89"/>
        <end position="110"/>
    </location>
</feature>
<evidence type="ECO:0000313" key="2">
    <source>
        <dbReference type="EMBL" id="RAK46014.1"/>
    </source>
</evidence>
<gene>
    <name evidence="2" type="ORF">BHU61_00785</name>
</gene>
<accession>A0A327ZWY0</accession>
<organism evidence="2 3">
    <name type="scientific">Macrococcus epidermidis</name>
    <dbReference type="NCBI Taxonomy" id="1902580"/>
    <lineage>
        <taxon>Bacteria</taxon>
        <taxon>Bacillati</taxon>
        <taxon>Bacillota</taxon>
        <taxon>Bacilli</taxon>
        <taxon>Bacillales</taxon>
        <taxon>Staphylococcaceae</taxon>
        <taxon>Macrococcus</taxon>
    </lineage>
</organism>
<name>A0A327ZWY0_9STAP</name>
<feature type="transmembrane region" description="Helical" evidence="1">
    <location>
        <begin position="230"/>
        <end position="249"/>
    </location>
</feature>
<dbReference type="InterPro" id="IPR038728">
    <property type="entry name" value="YkvI-like"/>
</dbReference>
<feature type="transmembrane region" description="Helical" evidence="1">
    <location>
        <begin position="269"/>
        <end position="290"/>
    </location>
</feature>
<dbReference type="RefSeq" id="WP_111714188.1">
    <property type="nucleotide sequence ID" value="NZ_CP073819.1"/>
</dbReference>
<keyword evidence="1" id="KW-1133">Transmembrane helix</keyword>
<sequence>MSKNNIEAIKIGFAYVGVIVGAGFSTGQEVLTFFTNYGIYSYLAILIAGLMLTFFGRQTVKLGYGLDAENHESTIQYLFGKKFGKVIDYLLVFFLYGLATIMVAGAGSAAHESFGLPIWLGSLIMVIAIIITLLLDFSKIIGALGIVTPFLIIAVTTIAVYYFFKGSISFGEIQSHINTDKQPFKLSFLPESSLWWWSGLNYGGLAFASGFSILAAIGGDASRMRVAGKGATIGGITLLILLLMVNSGLLSELDKINNSAIPTLILGKAIHPILGIALSIIMLMVIYNTIAGLMYSFIARFSEPYSKKYKIMLFSLMGLSYLLSFVGFSKLVQTAYPLLGYVGIILCIGIAKKYFDRKKKGKNHIA</sequence>
<feature type="transmembrane region" description="Helical" evidence="1">
    <location>
        <begin position="12"/>
        <end position="31"/>
    </location>
</feature>
<keyword evidence="1" id="KW-0472">Membrane</keyword>
<proteinExistence type="predicted"/>
<reference evidence="2 3" key="1">
    <citation type="journal article" date="2018" name="Front. Microbiol.">
        <title>Description and Comparative Genomics of Macrococcus caseolyticus subsp. hominis subsp. nov., Macrococcus goetzii sp. nov., Macrococcus epidermidis sp. nov., and Macrococcus bohemicus sp. nov., Novel Macrococci From Human Clinical Material With Virulence Potential and Suspected Uptake of Foreign DNA by Natural Transformation.</title>
        <authorList>
            <person name="Maslanova I."/>
            <person name="Wertheimer Z."/>
            <person name="Sedlacek I."/>
            <person name="Svec P."/>
            <person name="Indrakova A."/>
            <person name="Kovarovic V."/>
            <person name="Schumann P."/>
            <person name="Sproer C."/>
            <person name="Kralova S."/>
            <person name="Sedo O."/>
            <person name="Kristofova L."/>
            <person name="Vrbovska V."/>
            <person name="Fuzik T."/>
            <person name="Petras P."/>
            <person name="Zdrahal Z."/>
            <person name="Ruzickova V."/>
            <person name="Doskar J."/>
            <person name="Pantucek R."/>
        </authorList>
    </citation>
    <scope>NUCLEOTIDE SEQUENCE [LARGE SCALE GENOMIC DNA]</scope>
    <source>
        <strain evidence="2 3">01/688</strain>
    </source>
</reference>
<dbReference type="EMBL" id="PZJH01000001">
    <property type="protein sequence ID" value="RAK46014.1"/>
    <property type="molecule type" value="Genomic_DNA"/>
</dbReference>
<keyword evidence="3" id="KW-1185">Reference proteome</keyword>
<feature type="transmembrane region" description="Helical" evidence="1">
    <location>
        <begin position="37"/>
        <end position="55"/>
    </location>
</feature>
<comment type="caution">
    <text evidence="2">The sequence shown here is derived from an EMBL/GenBank/DDBJ whole genome shotgun (WGS) entry which is preliminary data.</text>
</comment>
<feature type="transmembrane region" description="Helical" evidence="1">
    <location>
        <begin position="335"/>
        <end position="355"/>
    </location>
</feature>
<dbReference type="PANTHER" id="PTHR37814">
    <property type="entry name" value="CONSERVED MEMBRANE PROTEIN"/>
    <property type="match status" value="1"/>
</dbReference>
<feature type="transmembrane region" description="Helical" evidence="1">
    <location>
        <begin position="311"/>
        <end position="329"/>
    </location>
</feature>
<evidence type="ECO:0000256" key="1">
    <source>
        <dbReference type="SAM" id="Phobius"/>
    </source>
</evidence>
<feature type="transmembrane region" description="Helical" evidence="1">
    <location>
        <begin position="116"/>
        <end position="135"/>
    </location>
</feature>
<dbReference type="Proteomes" id="UP000249808">
    <property type="component" value="Unassembled WGS sequence"/>
</dbReference>
<dbReference type="PANTHER" id="PTHR37814:SF1">
    <property type="entry name" value="MEMBRANE PROTEIN"/>
    <property type="match status" value="1"/>
</dbReference>
<protein>
    <recommendedName>
        <fullName evidence="4">Branched-chain amino acid transport system II carrier protein</fullName>
    </recommendedName>
</protein>